<protein>
    <submittedName>
        <fullName evidence="1">Uncharacterized protein</fullName>
    </submittedName>
</protein>
<dbReference type="EnsemblBacteria" id="BAG00105">
    <property type="protein sequence ID" value="BAG00105"/>
    <property type="gene ID" value="MAE_02830"/>
</dbReference>
<keyword evidence="2" id="KW-1185">Reference proteome</keyword>
<dbReference type="AlphaFoldDB" id="B0JMU1"/>
<proteinExistence type="predicted"/>
<organism evidence="1 2">
    <name type="scientific">Microcystis aeruginosa (strain NIES-843 / IAM M-2473)</name>
    <dbReference type="NCBI Taxonomy" id="449447"/>
    <lineage>
        <taxon>Bacteria</taxon>
        <taxon>Bacillati</taxon>
        <taxon>Cyanobacteriota</taxon>
        <taxon>Cyanophyceae</taxon>
        <taxon>Oscillatoriophycideae</taxon>
        <taxon>Chroococcales</taxon>
        <taxon>Microcystaceae</taxon>
        <taxon>Microcystis</taxon>
    </lineage>
</organism>
<dbReference type="EMBL" id="AP009552">
    <property type="protein sequence ID" value="BAG00105.1"/>
    <property type="molecule type" value="Genomic_DNA"/>
</dbReference>
<sequence>MYSPHYPTTPLPHLLLPCSLAPPDECPDRLESKYGKKIIYFREPLLNSPVLKL</sequence>
<reference evidence="1 2" key="1">
    <citation type="journal article" date="2007" name="DNA Res.">
        <title>Complete genomic structure of the bloom-forming toxic cyanobacterium Microcystis aeruginosa NIES-843.</title>
        <authorList>
            <person name="Kaneko T."/>
            <person name="Nakajima N."/>
            <person name="Okamoto S."/>
            <person name="Suzuki I."/>
            <person name="Tanabe Y."/>
            <person name="Tamaoki M."/>
            <person name="Nakamura Y."/>
            <person name="Kasai F."/>
            <person name="Watanabe A."/>
            <person name="Kawashima K."/>
            <person name="Kishida Y."/>
            <person name="Ono A."/>
            <person name="Shimizu Y."/>
            <person name="Takahashi C."/>
            <person name="Minami C."/>
            <person name="Fujishiro T."/>
            <person name="Kohara M."/>
            <person name="Katoh M."/>
            <person name="Nakazaki N."/>
            <person name="Nakayama S."/>
            <person name="Yamada M."/>
            <person name="Tabata S."/>
            <person name="Watanabe M.M."/>
        </authorList>
    </citation>
    <scope>NUCLEOTIDE SEQUENCE [LARGE SCALE GENOMIC DNA]</scope>
    <source>
        <strain evidence="2">NIES-843 / IAM M-247</strain>
    </source>
</reference>
<dbReference type="KEGG" id="mar:MAE_02830"/>
<dbReference type="Proteomes" id="UP000001510">
    <property type="component" value="Chromosome"/>
</dbReference>
<accession>B0JMU1</accession>
<dbReference type="STRING" id="449447.MAE_02830"/>
<dbReference type="PaxDb" id="449447-MAE_02830"/>
<gene>
    <name evidence="1" type="ordered locus">MAE_02830</name>
</gene>
<name>B0JMU1_MICAN</name>
<dbReference type="HOGENOM" id="CLU_3063452_0_0_3"/>
<evidence type="ECO:0000313" key="1">
    <source>
        <dbReference type="EMBL" id="BAG00105.1"/>
    </source>
</evidence>
<evidence type="ECO:0000313" key="2">
    <source>
        <dbReference type="Proteomes" id="UP000001510"/>
    </source>
</evidence>